<feature type="signal peptide" evidence="2">
    <location>
        <begin position="1"/>
        <end position="28"/>
    </location>
</feature>
<keyword evidence="2" id="KW-0732">Signal</keyword>
<feature type="region of interest" description="Disordered" evidence="1">
    <location>
        <begin position="119"/>
        <end position="143"/>
    </location>
</feature>
<proteinExistence type="predicted"/>
<dbReference type="AlphaFoldDB" id="A0A8D8ANQ2"/>
<evidence type="ECO:0000256" key="1">
    <source>
        <dbReference type="SAM" id="MobiDB-lite"/>
    </source>
</evidence>
<organism evidence="3">
    <name type="scientific">Culex pipiens</name>
    <name type="common">House mosquito</name>
    <dbReference type="NCBI Taxonomy" id="7175"/>
    <lineage>
        <taxon>Eukaryota</taxon>
        <taxon>Metazoa</taxon>
        <taxon>Ecdysozoa</taxon>
        <taxon>Arthropoda</taxon>
        <taxon>Hexapoda</taxon>
        <taxon>Insecta</taxon>
        <taxon>Pterygota</taxon>
        <taxon>Neoptera</taxon>
        <taxon>Endopterygota</taxon>
        <taxon>Diptera</taxon>
        <taxon>Nematocera</taxon>
        <taxon>Culicoidea</taxon>
        <taxon>Culicidae</taxon>
        <taxon>Culicinae</taxon>
        <taxon>Culicini</taxon>
        <taxon>Culex</taxon>
        <taxon>Culex</taxon>
    </lineage>
</organism>
<accession>A0A8D8ANQ2</accession>
<sequence>MLPVAQLKMLVYVSLVLIVLSTARFCRAEADGSQDGGMLGESTRHKRGPTVGLFAFPRVGRSDPADLLEWGDLVEQQQQQQQQLAADDYEDYPYRTGLEMAKRQGKLVAFPRVGRAGPNRYWSSSSSTGSGLQKRASGNSGAANSAMWFGPRLGKRAHVANAEIKGTEVYTPRLGRDPEENQIAISSRLADFGRFFHGSSFPPEN</sequence>
<protein>
    <submittedName>
        <fullName evidence="3">Cardio acceleratory peptide 2b</fullName>
    </submittedName>
</protein>
<reference evidence="3" key="1">
    <citation type="submission" date="2021-05" db="EMBL/GenBank/DDBJ databases">
        <authorList>
            <person name="Alioto T."/>
            <person name="Alioto T."/>
            <person name="Gomez Garrido J."/>
        </authorList>
    </citation>
    <scope>NUCLEOTIDE SEQUENCE</scope>
</reference>
<dbReference type="EMBL" id="HBUE01040300">
    <property type="protein sequence ID" value="CAG6460427.1"/>
    <property type="molecule type" value="Transcribed_RNA"/>
</dbReference>
<evidence type="ECO:0000256" key="2">
    <source>
        <dbReference type="SAM" id="SignalP"/>
    </source>
</evidence>
<feature type="compositionally biased region" description="Low complexity" evidence="1">
    <location>
        <begin position="123"/>
        <end position="143"/>
    </location>
</feature>
<evidence type="ECO:0000313" key="3">
    <source>
        <dbReference type="EMBL" id="CAG6460427.1"/>
    </source>
</evidence>
<feature type="chain" id="PRO_5034253990" evidence="2">
    <location>
        <begin position="29"/>
        <end position="205"/>
    </location>
</feature>
<name>A0A8D8ANQ2_CULPI</name>